<dbReference type="EMBL" id="KL647405">
    <property type="protein sequence ID" value="KEY75032.1"/>
    <property type="molecule type" value="Genomic_DNA"/>
</dbReference>
<gene>
    <name evidence="1" type="ORF">S7711_10456</name>
</gene>
<protein>
    <submittedName>
        <fullName evidence="1">Uncharacterized protein</fullName>
    </submittedName>
</protein>
<keyword evidence="2" id="KW-1185">Reference proteome</keyword>
<evidence type="ECO:0000313" key="1">
    <source>
        <dbReference type="EMBL" id="KEY75032.1"/>
    </source>
</evidence>
<dbReference type="AlphaFoldDB" id="A0A084BBV3"/>
<reference evidence="1 2" key="1">
    <citation type="journal article" date="2014" name="BMC Genomics">
        <title>Comparative genome sequencing reveals chemotype-specific gene clusters in the toxigenic black mold Stachybotrys.</title>
        <authorList>
            <person name="Semeiks J."/>
            <person name="Borek D."/>
            <person name="Otwinowski Z."/>
            <person name="Grishin N.V."/>
        </authorList>
    </citation>
    <scope>NUCLEOTIDE SEQUENCE [LARGE SCALE GENOMIC DNA]</scope>
    <source>
        <strain evidence="2">CBS 109288 / IBT 7711</strain>
    </source>
</reference>
<dbReference type="Proteomes" id="UP000028045">
    <property type="component" value="Unassembled WGS sequence"/>
</dbReference>
<organism evidence="1 2">
    <name type="scientific">Stachybotrys chartarum (strain CBS 109288 / IBT 7711)</name>
    <name type="common">Toxic black mold</name>
    <name type="synonym">Stilbospora chartarum</name>
    <dbReference type="NCBI Taxonomy" id="1280523"/>
    <lineage>
        <taxon>Eukaryota</taxon>
        <taxon>Fungi</taxon>
        <taxon>Dikarya</taxon>
        <taxon>Ascomycota</taxon>
        <taxon>Pezizomycotina</taxon>
        <taxon>Sordariomycetes</taxon>
        <taxon>Hypocreomycetidae</taxon>
        <taxon>Hypocreales</taxon>
        <taxon>Stachybotryaceae</taxon>
        <taxon>Stachybotrys</taxon>
    </lineage>
</organism>
<proteinExistence type="predicted"/>
<sequence>MPGNLQSELPYHRCSNPVTEQEYCVDSTVERPLMTTDKSHLVHDGHYKPTSPGTTIALWSEPNKTGDPLNPLLDQQGQGIAGPQDAVLDEIKERLDSGPWDSEMRQAVELLIKKLEAQKPSPCQCSELIHVCWKFYSKVSPDSRNLPGQKIEGMGTEQFALANGDLFHDLIKALGRHEEAAQAQEVPAIITYHKLAGKIEKDATKFASDDSKWLLMKDIDEWRKEGKPKEKELQTQFLDRLMLVCSASHNTPVGNALQWINYYHIRCQVAHNRPPRIADYMHPISTTVNWKQMSRDYESLSNKVKSDFQCGTYTRGQYELLSDALTRKRSILVSDESNRGPVSTAYARSQLEAVAKWRNSIANEAAFQPPISYRKEYEEGHWDGIPALSEFAAMDD</sequence>
<name>A0A084BBV3_STACB</name>
<evidence type="ECO:0000313" key="2">
    <source>
        <dbReference type="Proteomes" id="UP000028045"/>
    </source>
</evidence>
<dbReference type="HOGENOM" id="CLU_696712_0_0_1"/>
<accession>A0A084BBV3</accession>